<accession>A0A379KQ30</accession>
<dbReference type="NCBIfam" id="TIGR02532">
    <property type="entry name" value="IV_pilin_GFxxxE"/>
    <property type="match status" value="1"/>
</dbReference>
<dbReference type="Proteomes" id="UP000254602">
    <property type="component" value="Unassembled WGS sequence"/>
</dbReference>
<dbReference type="Pfam" id="PF07963">
    <property type="entry name" value="N_methyl"/>
    <property type="match status" value="1"/>
</dbReference>
<protein>
    <submittedName>
        <fullName evidence="1">General secretion pathway protein GspI</fullName>
    </submittedName>
</protein>
<sequence length="120" mass="13239">MNRQRGFTLLEMLAAIALLVVASSILLGAFAQSSRSLAQVERSDRHNAAARSLLDDFDLGPLAVGQQRGSWQGIDWVLDVTLEQAVPTRLDLYRLDLTLSESGHTWRYSTLRARAPGSET</sequence>
<evidence type="ECO:0000313" key="1">
    <source>
        <dbReference type="EMBL" id="SUD70132.1"/>
    </source>
</evidence>
<dbReference type="PROSITE" id="PS00409">
    <property type="entry name" value="PROKAR_NTER_METHYL"/>
    <property type="match status" value="1"/>
</dbReference>
<proteinExistence type="predicted"/>
<dbReference type="RefSeq" id="WP_046785527.1">
    <property type="nucleotide sequence ID" value="NZ_JAVXZE010000001.1"/>
</dbReference>
<name>A0A379KQ30_PSEPU</name>
<dbReference type="InterPro" id="IPR012902">
    <property type="entry name" value="N_methyl_site"/>
</dbReference>
<dbReference type="EMBL" id="UGUY01000001">
    <property type="protein sequence ID" value="SUD70132.1"/>
    <property type="molecule type" value="Genomic_DNA"/>
</dbReference>
<reference evidence="1 2" key="1">
    <citation type="submission" date="2018-06" db="EMBL/GenBank/DDBJ databases">
        <authorList>
            <consortium name="Pathogen Informatics"/>
            <person name="Doyle S."/>
        </authorList>
    </citation>
    <scope>NUCLEOTIDE SEQUENCE [LARGE SCALE GENOMIC DNA]</scope>
    <source>
        <strain evidence="1 2">NCTC7914</strain>
    </source>
</reference>
<organism evidence="1 2">
    <name type="scientific">Pseudomonas putida</name>
    <name type="common">Arthrobacter siderocapsulatus</name>
    <dbReference type="NCBI Taxonomy" id="303"/>
    <lineage>
        <taxon>Bacteria</taxon>
        <taxon>Pseudomonadati</taxon>
        <taxon>Pseudomonadota</taxon>
        <taxon>Gammaproteobacteria</taxon>
        <taxon>Pseudomonadales</taxon>
        <taxon>Pseudomonadaceae</taxon>
        <taxon>Pseudomonas</taxon>
    </lineage>
</organism>
<dbReference type="AlphaFoldDB" id="A0A379KQ30"/>
<gene>
    <name evidence="1" type="ORF">NCTC7914_04282</name>
</gene>
<evidence type="ECO:0000313" key="2">
    <source>
        <dbReference type="Proteomes" id="UP000254602"/>
    </source>
</evidence>